<proteinExistence type="inferred from homology"/>
<comment type="caution">
    <text evidence="6">The sequence shown here is derived from an EMBL/GenBank/DDBJ whole genome shotgun (WGS) entry which is preliminary data.</text>
</comment>
<dbReference type="PROSITE" id="PS50931">
    <property type="entry name" value="HTH_LYSR"/>
    <property type="match status" value="1"/>
</dbReference>
<dbReference type="Gene3D" id="1.10.10.10">
    <property type="entry name" value="Winged helix-like DNA-binding domain superfamily/Winged helix DNA-binding domain"/>
    <property type="match status" value="1"/>
</dbReference>
<evidence type="ECO:0000256" key="4">
    <source>
        <dbReference type="ARBA" id="ARBA00023163"/>
    </source>
</evidence>
<dbReference type="Pfam" id="PF00126">
    <property type="entry name" value="HTH_1"/>
    <property type="match status" value="1"/>
</dbReference>
<dbReference type="SUPFAM" id="SSF46785">
    <property type="entry name" value="Winged helix' DNA-binding domain"/>
    <property type="match status" value="1"/>
</dbReference>
<sequence length="302" mass="32758">MRNPSLRQLEALMAVIEAGTVSRAAEALRISQPAASKLIQDLEADTGLQLFERDSGRLVPTGRGMRLYEEVERIFGGVNQLARAVDAIRREEHGHLFVGAMPALSGPFMSRVVASFQARHPNVFLSVETLASQYLTEAVLLRRLDVALVISGLEHPSMVVETLQTPPAVVVLPLGHRLCAKSELTPEDVAGEPFVAFGPSGMTRRKVDAVFKAHEQRLNVVIEATSAPNVAEFVAAGIGITIADPLSMEFVAGRVAVRPFLPALYIENQMIRPVRARNSGLAADFVEEVRAAVQKPMIPSVQ</sequence>
<evidence type="ECO:0000313" key="7">
    <source>
        <dbReference type="Proteomes" id="UP001597295"/>
    </source>
</evidence>
<dbReference type="InterPro" id="IPR005119">
    <property type="entry name" value="LysR_subst-bd"/>
</dbReference>
<name>A0ABW5DPN7_9PROT</name>
<comment type="similarity">
    <text evidence="1">Belongs to the LysR transcriptional regulatory family.</text>
</comment>
<keyword evidence="4" id="KW-0804">Transcription</keyword>
<dbReference type="PRINTS" id="PR00039">
    <property type="entry name" value="HTHLYSR"/>
</dbReference>
<keyword evidence="2" id="KW-0805">Transcription regulation</keyword>
<evidence type="ECO:0000259" key="5">
    <source>
        <dbReference type="PROSITE" id="PS50931"/>
    </source>
</evidence>
<feature type="domain" description="HTH lysR-type" evidence="5">
    <location>
        <begin position="4"/>
        <end position="61"/>
    </location>
</feature>
<gene>
    <name evidence="6" type="ORF">ACFSM5_08270</name>
</gene>
<keyword evidence="7" id="KW-1185">Reference proteome</keyword>
<evidence type="ECO:0000256" key="2">
    <source>
        <dbReference type="ARBA" id="ARBA00023015"/>
    </source>
</evidence>
<dbReference type="InterPro" id="IPR036390">
    <property type="entry name" value="WH_DNA-bd_sf"/>
</dbReference>
<protein>
    <submittedName>
        <fullName evidence="6">LysR substrate-binding domain-containing protein</fullName>
    </submittedName>
</protein>
<evidence type="ECO:0000256" key="1">
    <source>
        <dbReference type="ARBA" id="ARBA00009437"/>
    </source>
</evidence>
<evidence type="ECO:0000313" key="6">
    <source>
        <dbReference type="EMBL" id="MFD2262879.1"/>
    </source>
</evidence>
<dbReference type="Gene3D" id="3.40.190.290">
    <property type="match status" value="1"/>
</dbReference>
<dbReference type="PANTHER" id="PTHR30427">
    <property type="entry name" value="TRANSCRIPTIONAL ACTIVATOR PROTEIN LYSR"/>
    <property type="match status" value="1"/>
</dbReference>
<keyword evidence="3" id="KW-0238">DNA-binding</keyword>
<dbReference type="InterPro" id="IPR036388">
    <property type="entry name" value="WH-like_DNA-bd_sf"/>
</dbReference>
<organism evidence="6 7">
    <name type="scientific">Lacibacterium aquatile</name>
    <dbReference type="NCBI Taxonomy" id="1168082"/>
    <lineage>
        <taxon>Bacteria</taxon>
        <taxon>Pseudomonadati</taxon>
        <taxon>Pseudomonadota</taxon>
        <taxon>Alphaproteobacteria</taxon>
        <taxon>Rhodospirillales</taxon>
        <taxon>Rhodospirillaceae</taxon>
    </lineage>
</organism>
<dbReference type="InterPro" id="IPR000847">
    <property type="entry name" value="LysR_HTH_N"/>
</dbReference>
<evidence type="ECO:0000256" key="3">
    <source>
        <dbReference type="ARBA" id="ARBA00023125"/>
    </source>
</evidence>
<reference evidence="7" key="1">
    <citation type="journal article" date="2019" name="Int. J. Syst. Evol. Microbiol.">
        <title>The Global Catalogue of Microorganisms (GCM) 10K type strain sequencing project: providing services to taxonomists for standard genome sequencing and annotation.</title>
        <authorList>
            <consortium name="The Broad Institute Genomics Platform"/>
            <consortium name="The Broad Institute Genome Sequencing Center for Infectious Disease"/>
            <person name="Wu L."/>
            <person name="Ma J."/>
        </authorList>
    </citation>
    <scope>NUCLEOTIDE SEQUENCE [LARGE SCALE GENOMIC DNA]</scope>
    <source>
        <strain evidence="7">CGMCC 1.19062</strain>
    </source>
</reference>
<dbReference type="EMBL" id="JBHUIP010000006">
    <property type="protein sequence ID" value="MFD2262879.1"/>
    <property type="molecule type" value="Genomic_DNA"/>
</dbReference>
<dbReference type="SUPFAM" id="SSF53850">
    <property type="entry name" value="Periplasmic binding protein-like II"/>
    <property type="match status" value="1"/>
</dbReference>
<accession>A0ABW5DPN7</accession>
<dbReference type="Proteomes" id="UP001597295">
    <property type="component" value="Unassembled WGS sequence"/>
</dbReference>
<dbReference type="PANTHER" id="PTHR30427:SF1">
    <property type="entry name" value="TRANSCRIPTIONAL ACTIVATOR PROTEIN LYSR"/>
    <property type="match status" value="1"/>
</dbReference>
<dbReference type="RefSeq" id="WP_379875848.1">
    <property type="nucleotide sequence ID" value="NZ_JBHUIP010000006.1"/>
</dbReference>
<dbReference type="Pfam" id="PF03466">
    <property type="entry name" value="LysR_substrate"/>
    <property type="match status" value="1"/>
</dbReference>